<dbReference type="Proteomes" id="UP000729402">
    <property type="component" value="Unassembled WGS sequence"/>
</dbReference>
<evidence type="ECO:0000259" key="1">
    <source>
        <dbReference type="Pfam" id="PF25236"/>
    </source>
</evidence>
<reference evidence="2" key="1">
    <citation type="journal article" date="2021" name="bioRxiv">
        <title>Whole Genome Assembly and Annotation of Northern Wild Rice, Zizania palustris L., Supports a Whole Genome Duplication in the Zizania Genus.</title>
        <authorList>
            <person name="Haas M."/>
            <person name="Kono T."/>
            <person name="Macchietto M."/>
            <person name="Millas R."/>
            <person name="McGilp L."/>
            <person name="Shao M."/>
            <person name="Duquette J."/>
            <person name="Hirsch C.N."/>
            <person name="Kimball J."/>
        </authorList>
    </citation>
    <scope>NUCLEOTIDE SEQUENCE</scope>
    <source>
        <tissue evidence="2">Fresh leaf tissue</tissue>
    </source>
</reference>
<evidence type="ECO:0000313" key="2">
    <source>
        <dbReference type="EMBL" id="KAG8047513.1"/>
    </source>
</evidence>
<keyword evidence="3" id="KW-1185">Reference proteome</keyword>
<sequence>MKATMDQLWLAMIPLGDVNKKIIHGLIGSDMAQSSSGWAASPYMSTPSIGSAPLASCVPTTSGGYFSRWFISSIYWITLSCSTCQA</sequence>
<dbReference type="EMBL" id="JAAALK010000290">
    <property type="protein sequence ID" value="KAG8047513.1"/>
    <property type="molecule type" value="Genomic_DNA"/>
</dbReference>
<gene>
    <name evidence="2" type="ORF">GUJ93_ZPchr0008g12611</name>
</gene>
<dbReference type="Pfam" id="PF25236">
    <property type="entry name" value="DUF7851"/>
    <property type="match status" value="1"/>
</dbReference>
<proteinExistence type="predicted"/>
<dbReference type="AlphaFoldDB" id="A0A8J5RKD6"/>
<evidence type="ECO:0000313" key="3">
    <source>
        <dbReference type="Proteomes" id="UP000729402"/>
    </source>
</evidence>
<reference evidence="2" key="2">
    <citation type="submission" date="2021-02" db="EMBL/GenBank/DDBJ databases">
        <authorList>
            <person name="Kimball J.A."/>
            <person name="Haas M.W."/>
            <person name="Macchietto M."/>
            <person name="Kono T."/>
            <person name="Duquette J."/>
            <person name="Shao M."/>
        </authorList>
    </citation>
    <scope>NUCLEOTIDE SEQUENCE</scope>
    <source>
        <tissue evidence="2">Fresh leaf tissue</tissue>
    </source>
</reference>
<name>A0A8J5RKD6_ZIZPA</name>
<accession>A0A8J5RKD6</accession>
<organism evidence="2 3">
    <name type="scientific">Zizania palustris</name>
    <name type="common">Northern wild rice</name>
    <dbReference type="NCBI Taxonomy" id="103762"/>
    <lineage>
        <taxon>Eukaryota</taxon>
        <taxon>Viridiplantae</taxon>
        <taxon>Streptophyta</taxon>
        <taxon>Embryophyta</taxon>
        <taxon>Tracheophyta</taxon>
        <taxon>Spermatophyta</taxon>
        <taxon>Magnoliopsida</taxon>
        <taxon>Liliopsida</taxon>
        <taxon>Poales</taxon>
        <taxon>Poaceae</taxon>
        <taxon>BOP clade</taxon>
        <taxon>Oryzoideae</taxon>
        <taxon>Oryzeae</taxon>
        <taxon>Zizaniinae</taxon>
        <taxon>Zizania</taxon>
    </lineage>
</organism>
<dbReference type="InterPro" id="IPR057173">
    <property type="entry name" value="DUF7851"/>
</dbReference>
<protein>
    <recommendedName>
        <fullName evidence="1">DUF7851 domain-containing protein</fullName>
    </recommendedName>
</protein>
<feature type="domain" description="DUF7851" evidence="1">
    <location>
        <begin position="1"/>
        <end position="33"/>
    </location>
</feature>
<comment type="caution">
    <text evidence="2">The sequence shown here is derived from an EMBL/GenBank/DDBJ whole genome shotgun (WGS) entry which is preliminary data.</text>
</comment>